<evidence type="ECO:0000259" key="5">
    <source>
        <dbReference type="Pfam" id="PF13458"/>
    </source>
</evidence>
<feature type="chain" id="PRO_5047439289" description="Leucine-binding protein domain-containing protein" evidence="4">
    <location>
        <begin position="20"/>
        <end position="419"/>
    </location>
</feature>
<evidence type="ECO:0000313" key="6">
    <source>
        <dbReference type="EMBL" id="GJD49138.1"/>
    </source>
</evidence>
<keyword evidence="3" id="KW-0813">Transport</keyword>
<evidence type="ECO:0000256" key="3">
    <source>
        <dbReference type="ARBA" id="ARBA00022970"/>
    </source>
</evidence>
<dbReference type="Proteomes" id="UP001055167">
    <property type="component" value="Unassembled WGS sequence"/>
</dbReference>
<feature type="signal peptide" evidence="4">
    <location>
        <begin position="1"/>
        <end position="19"/>
    </location>
</feature>
<organism evidence="6 7">
    <name type="scientific">Methylobacterium crusticola</name>
    <dbReference type="NCBI Taxonomy" id="1697972"/>
    <lineage>
        <taxon>Bacteria</taxon>
        <taxon>Pseudomonadati</taxon>
        <taxon>Pseudomonadota</taxon>
        <taxon>Alphaproteobacteria</taxon>
        <taxon>Hyphomicrobiales</taxon>
        <taxon>Methylobacteriaceae</taxon>
        <taxon>Methylobacterium</taxon>
    </lineage>
</organism>
<dbReference type="Pfam" id="PF13458">
    <property type="entry name" value="Peripla_BP_6"/>
    <property type="match status" value="1"/>
</dbReference>
<dbReference type="PANTHER" id="PTHR30483:SF6">
    <property type="entry name" value="PERIPLASMIC BINDING PROTEIN OF ABC TRANSPORTER FOR NATURAL AMINO ACIDS"/>
    <property type="match status" value="1"/>
</dbReference>
<dbReference type="SUPFAM" id="SSF53822">
    <property type="entry name" value="Periplasmic binding protein-like I"/>
    <property type="match status" value="1"/>
</dbReference>
<dbReference type="InterPro" id="IPR028082">
    <property type="entry name" value="Peripla_BP_I"/>
</dbReference>
<evidence type="ECO:0000256" key="2">
    <source>
        <dbReference type="ARBA" id="ARBA00022729"/>
    </source>
</evidence>
<evidence type="ECO:0000256" key="4">
    <source>
        <dbReference type="SAM" id="SignalP"/>
    </source>
</evidence>
<evidence type="ECO:0000256" key="1">
    <source>
        <dbReference type="ARBA" id="ARBA00010062"/>
    </source>
</evidence>
<name>A0ABQ4QUX3_9HYPH</name>
<gene>
    <name evidence="6" type="ORF">OPKNFCMD_1868</name>
</gene>
<sequence length="419" mass="43971">MLARLLLAAALAGPLPAGAADAQTADARPAGTRVPVRIGVLNDRSGVYADISGEGSVVAARMAVEDARAAGRDLAVEILAGDHQNKPEVGASLARQWFDRDGVDAVFDVPTSSVALAVNQVTRERNKVFVDSGAGTADLTGAQCSPNTVHWTFDTVALANGTGGAMVKRGGDTWFFVTADYAFGEAVQRDTTALIVRRGGRVLGAVKTPFPASDFAPSLRQAQASGAKVIGLANAGGDTISAVREAARLRVTEGGQALAGLLIFSSDIHALTPRVAQGLVLTEPFYWDLNDATRGFSERFARLFGGKKPTAAQAGVYAGVLHYLRAVEALKSAKDGGQVVAKMKELPTDDPLFGKGTIRADGRKIHDMYLFEVKKPSESKGEWDLYRTLATIPGSDAFRPLNQGGCPILGRAVEVNGAK</sequence>
<dbReference type="PANTHER" id="PTHR30483">
    <property type="entry name" value="LEUCINE-SPECIFIC-BINDING PROTEIN"/>
    <property type="match status" value="1"/>
</dbReference>
<evidence type="ECO:0000313" key="7">
    <source>
        <dbReference type="Proteomes" id="UP001055167"/>
    </source>
</evidence>
<keyword evidence="7" id="KW-1185">Reference proteome</keyword>
<keyword evidence="2 4" id="KW-0732">Signal</keyword>
<dbReference type="RefSeq" id="WP_128564815.1">
    <property type="nucleotide sequence ID" value="NZ_BPQH01000005.1"/>
</dbReference>
<reference evidence="6" key="2">
    <citation type="submission" date="2021-08" db="EMBL/GenBank/DDBJ databases">
        <authorList>
            <person name="Tani A."/>
            <person name="Ola A."/>
            <person name="Ogura Y."/>
            <person name="Katsura K."/>
            <person name="Hayashi T."/>
        </authorList>
    </citation>
    <scope>NUCLEOTIDE SEQUENCE</scope>
    <source>
        <strain evidence="6">KCTC 52305</strain>
    </source>
</reference>
<proteinExistence type="inferred from homology"/>
<dbReference type="Gene3D" id="3.40.50.2300">
    <property type="match status" value="2"/>
</dbReference>
<comment type="similarity">
    <text evidence="1">Belongs to the leucine-binding protein family.</text>
</comment>
<protein>
    <recommendedName>
        <fullName evidence="5">Leucine-binding protein domain-containing protein</fullName>
    </recommendedName>
</protein>
<comment type="caution">
    <text evidence="6">The sequence shown here is derived from an EMBL/GenBank/DDBJ whole genome shotgun (WGS) entry which is preliminary data.</text>
</comment>
<accession>A0ABQ4QUX3</accession>
<reference evidence="6" key="1">
    <citation type="journal article" date="2021" name="Front. Microbiol.">
        <title>Comprehensive Comparative Genomics and Phenotyping of Methylobacterium Species.</title>
        <authorList>
            <person name="Alessa O."/>
            <person name="Ogura Y."/>
            <person name="Fujitani Y."/>
            <person name="Takami H."/>
            <person name="Hayashi T."/>
            <person name="Sahin N."/>
            <person name="Tani A."/>
        </authorList>
    </citation>
    <scope>NUCLEOTIDE SEQUENCE</scope>
    <source>
        <strain evidence="6">KCTC 52305</strain>
    </source>
</reference>
<feature type="domain" description="Leucine-binding protein" evidence="5">
    <location>
        <begin position="35"/>
        <end position="374"/>
    </location>
</feature>
<keyword evidence="3" id="KW-0029">Amino-acid transport</keyword>
<dbReference type="InterPro" id="IPR051010">
    <property type="entry name" value="BCAA_transport"/>
</dbReference>
<dbReference type="InterPro" id="IPR028081">
    <property type="entry name" value="Leu-bd"/>
</dbReference>
<dbReference type="CDD" id="cd06327">
    <property type="entry name" value="PBP1_SBP-like"/>
    <property type="match status" value="1"/>
</dbReference>
<dbReference type="EMBL" id="BPQH01000005">
    <property type="protein sequence ID" value="GJD49138.1"/>
    <property type="molecule type" value="Genomic_DNA"/>
</dbReference>